<evidence type="ECO:0000256" key="1">
    <source>
        <dbReference type="SAM" id="MobiDB-lite"/>
    </source>
</evidence>
<keyword evidence="3" id="KW-1185">Reference proteome</keyword>
<sequence length="1441" mass="162857">MIDRPVPLERRFEAVSQDVDEAQTADYLEMMGYGKPIGWPQIDARYRTVVLAAGGAGKTFEFEARARYLDEQGRYSFFIRIEDIEGDFETAFEIGDAAAFEKWRLSSGEAWFFLDSVDEAQLSHPRAFEKALRAFGAKIAGAQDRAHICISSRPYAWQPRRDFDLVNKLFPSVQLKQEPTGQDVDPDEKAATEGTGLKVFQLKPLDMDEIRLFAAHRSASRIDDFVTAIERADVMDQAGRPFDLEGLIAKWNSDGALGGRLALLQNDINVRLREIRPTREAQQPLDLERAREGARLLAAAVLLTGEPGIHVPDESHEKPGIDGAELLAGWGDQKDIRALLERPLFNDVLYGMVRFRHRDVRELLAAEWFESLLKKGHRHAVEALIFREQYGEQIITLRLRPILPWLALSDAEIRSKVLALEPEIAMEGGDVARLPISERRKLLHNVIERLISGEGSRSVSDNSAIARIAQEDLAGDALKLIEKYADHDDAIFFLGRLVWQGDMKACVPALLRIAANSERGKYARIAATRAVMTCGDAEQKQRLWAALKDSADELPRELLSEVILNSAADGGTVGLLLAGLEKLPPYERFEASGLTQAMHGLIERMPVHKKDAGGQPLSDLVAGLNAFLEREPHMERRECRVSEDHAWLLAHVSHAAERLVSAQVDAALSDDVISVMLKIPAVRFWRSGDIDEYSTKLHELVPAWHELNDKLLWASIHQARERMETKDQRLTTHRQVAWLGHYWKFGLERFDDVLGFIRDNVGGHPDDPQVALSLAFHIYLDAGRPQPLLDALQEAVAGDPVLETYLANCLNPQESEAMRQMREDSLSRKQKSAKEKEEQQRNRSKWITRIKANPDVVRDPPGLKPDEFSNDQYWLMQEIERDESRVSRGEAASNWRFLIPEFGEEVARAFRDAAIAFWRAYKPGLRSEGADTSTIPYALIFAMTGLSIEAQEREDFPSGLDPEEVDQALRYLTSELNGFPEWLESFYTVFPERVLAAVHKELDWELDNSGPDTAHHHILHDLVYYGSWLHGALAPRLIERFMSQNFPNDDVLRHVLNILAGGKTDPAKLLQLAKRGIAAKPGSNRLATWYALWVDLEPETGIPALERWLASLKAREAKEVAQSFITRLVGTRGMRREIELGAGNFKQPAHLKSLYVLMHKYIRASEDIDRVGGGVYSPELRDDAQDARDMLFNLLVEMPGKESYIAITELITEHPDASFRDWMTHQARKRAVLDGDLPPWTVEQVREFGRSLTLVPTTNRELFEQGVLQLRELKHWLEQGNESPYAAWQAVKGETKIRGLVAGELNRRGKTLFRCAQENEFPNRQRPDIWLLNNDVPAPVPIELKVLDEGWSGPKLCERLRNQLVGDYLREDGAECGIMLLVWQGRAGAKQWRIDGKLVSLDELADALKRYWSSIANDYPGVSAIDVVVINLTRRASKADD</sequence>
<proteinExistence type="predicted"/>
<comment type="caution">
    <text evidence="2">The sequence shown here is derived from an EMBL/GenBank/DDBJ whole genome shotgun (WGS) entry which is preliminary data.</text>
</comment>
<gene>
    <name evidence="2" type="ORF">GRI42_00285</name>
</gene>
<evidence type="ECO:0000313" key="3">
    <source>
        <dbReference type="Proteomes" id="UP000444185"/>
    </source>
</evidence>
<organism evidence="2 3">
    <name type="scientific">Qipengyuania gaetbuli</name>
    <dbReference type="NCBI Taxonomy" id="266952"/>
    <lineage>
        <taxon>Bacteria</taxon>
        <taxon>Pseudomonadati</taxon>
        <taxon>Pseudomonadota</taxon>
        <taxon>Alphaproteobacteria</taxon>
        <taxon>Sphingomonadales</taxon>
        <taxon>Erythrobacteraceae</taxon>
        <taxon>Qipengyuania</taxon>
    </lineage>
</organism>
<feature type="region of interest" description="Disordered" evidence="1">
    <location>
        <begin position="817"/>
        <end position="843"/>
    </location>
</feature>
<dbReference type="RefSeq" id="WP_234033743.1">
    <property type="nucleotide sequence ID" value="NZ_WTYF01000003.1"/>
</dbReference>
<feature type="compositionally biased region" description="Basic and acidic residues" evidence="1">
    <location>
        <begin position="817"/>
        <end position="841"/>
    </location>
</feature>
<dbReference type="Proteomes" id="UP000444185">
    <property type="component" value="Unassembled WGS sequence"/>
</dbReference>
<dbReference type="EMBL" id="WTYF01000003">
    <property type="protein sequence ID" value="MXO49742.1"/>
    <property type="molecule type" value="Genomic_DNA"/>
</dbReference>
<evidence type="ECO:0000313" key="2">
    <source>
        <dbReference type="EMBL" id="MXO49742.1"/>
    </source>
</evidence>
<reference evidence="2 3" key="1">
    <citation type="submission" date="2019-12" db="EMBL/GenBank/DDBJ databases">
        <title>Genomic-based taxomic classification of the family Erythrobacteraceae.</title>
        <authorList>
            <person name="Xu L."/>
        </authorList>
    </citation>
    <scope>NUCLEOTIDE SEQUENCE [LARGE SCALE GENOMIC DNA]</scope>
    <source>
        <strain evidence="2 3">DSM 16225</strain>
    </source>
</reference>
<protein>
    <submittedName>
        <fullName evidence="2">Uncharacterized protein</fullName>
    </submittedName>
</protein>
<accession>A0A844XXU3</accession>
<name>A0A844XXU3_9SPHN</name>